<dbReference type="SUPFAM" id="SSF47979">
    <property type="entry name" value="Iron-dependent repressor protein, dimerization domain"/>
    <property type="match status" value="1"/>
</dbReference>
<comment type="subcellular location">
    <subcellularLocation>
        <location evidence="1">Cytoplasm</location>
    </subcellularLocation>
</comment>
<dbReference type="KEGG" id="rca:Rcas_4363"/>
<dbReference type="SMART" id="SM00529">
    <property type="entry name" value="HTH_DTXR"/>
    <property type="match status" value="1"/>
</dbReference>
<comment type="subunit">
    <text evidence="2">Homodimer.</text>
</comment>
<dbReference type="InterPro" id="IPR036388">
    <property type="entry name" value="WH-like_DNA-bd_sf"/>
</dbReference>
<dbReference type="InterPro" id="IPR050536">
    <property type="entry name" value="DtxR_MntR_Metal-Reg"/>
</dbReference>
<sequence length="236" mass="26970">MPLRIVQLTGIDGTDSNGTEDIERDCLDVVTVLSERREPVMAAQVVHWLRARALPPSVTLALRRLEQKRLIWCDDTHVLHLTDEGAAAGAQILRRRRLLERFLYDTLKVPWHEVYREAKHLEPLLSPLMEARIEALTADATTCPYGNPVPGRSDVHPDEQLLVTTPLNSWFIISRIDEEAGEDSCALQFLWTRGLRPGTPLIRRPDTHDGLVVQRADRRIVLSRRIARFLWGRSKL</sequence>
<evidence type="ECO:0000313" key="4">
    <source>
        <dbReference type="EMBL" id="ABU60387.1"/>
    </source>
</evidence>
<dbReference type="HOGENOM" id="CLU_069532_0_0_0"/>
<dbReference type="RefSeq" id="WP_012122808.1">
    <property type="nucleotide sequence ID" value="NC_009767.1"/>
</dbReference>
<organism evidence="4 5">
    <name type="scientific">Roseiflexus castenholzii (strain DSM 13941 / HLO8)</name>
    <dbReference type="NCBI Taxonomy" id="383372"/>
    <lineage>
        <taxon>Bacteria</taxon>
        <taxon>Bacillati</taxon>
        <taxon>Chloroflexota</taxon>
        <taxon>Chloroflexia</taxon>
        <taxon>Chloroflexales</taxon>
        <taxon>Roseiflexineae</taxon>
        <taxon>Roseiflexaceae</taxon>
        <taxon>Roseiflexus</taxon>
    </lineage>
</organism>
<accession>A7NS41</accession>
<dbReference type="InterPro" id="IPR022689">
    <property type="entry name" value="Iron_dep_repressor"/>
</dbReference>
<feature type="domain" description="Iron dependent repressor metal binding and dimerisation" evidence="3">
    <location>
        <begin position="82"/>
        <end position="150"/>
    </location>
</feature>
<dbReference type="PANTHER" id="PTHR33238">
    <property type="entry name" value="IRON (METAL) DEPENDENT REPRESSOR, DTXR FAMILY"/>
    <property type="match status" value="1"/>
</dbReference>
<evidence type="ECO:0000256" key="2">
    <source>
        <dbReference type="ARBA" id="ARBA00011738"/>
    </source>
</evidence>
<dbReference type="SUPFAM" id="SSF50037">
    <property type="entry name" value="C-terminal domain of transcriptional repressors"/>
    <property type="match status" value="1"/>
</dbReference>
<dbReference type="PANTHER" id="PTHR33238:SF11">
    <property type="entry name" value="TRANSCRIPTIONAL REGULATOR MNTR"/>
    <property type="match status" value="1"/>
</dbReference>
<dbReference type="InterPro" id="IPR008988">
    <property type="entry name" value="Transcriptional_repressor_C"/>
</dbReference>
<dbReference type="Gene3D" id="1.10.10.10">
    <property type="entry name" value="Winged helix-like DNA-binding domain superfamily/Winged helix DNA-binding domain"/>
    <property type="match status" value="1"/>
</dbReference>
<gene>
    <name evidence="4" type="ordered locus">Rcas_4363</name>
</gene>
<proteinExistence type="predicted"/>
<keyword evidence="5" id="KW-1185">Reference proteome</keyword>
<dbReference type="STRING" id="383372.Rcas_4363"/>
<evidence type="ECO:0000256" key="1">
    <source>
        <dbReference type="ARBA" id="ARBA00004496"/>
    </source>
</evidence>
<evidence type="ECO:0000313" key="5">
    <source>
        <dbReference type="Proteomes" id="UP000000263"/>
    </source>
</evidence>
<dbReference type="InterPro" id="IPR001367">
    <property type="entry name" value="Fe_dep_repressor"/>
</dbReference>
<dbReference type="AlphaFoldDB" id="A7NS41"/>
<reference evidence="4 5" key="1">
    <citation type="submission" date="2007-08" db="EMBL/GenBank/DDBJ databases">
        <title>Complete sequence of Roseiflexus castenholzii DSM 13941.</title>
        <authorList>
            <consortium name="US DOE Joint Genome Institute"/>
            <person name="Copeland A."/>
            <person name="Lucas S."/>
            <person name="Lapidus A."/>
            <person name="Barry K."/>
            <person name="Glavina del Rio T."/>
            <person name="Dalin E."/>
            <person name="Tice H."/>
            <person name="Pitluck S."/>
            <person name="Thompson L.S."/>
            <person name="Brettin T."/>
            <person name="Bruce D."/>
            <person name="Detter J.C."/>
            <person name="Han C."/>
            <person name="Tapia R."/>
            <person name="Schmutz J."/>
            <person name="Larimer F."/>
            <person name="Land M."/>
            <person name="Hauser L."/>
            <person name="Kyrpides N."/>
            <person name="Mikhailova N."/>
            <person name="Bryant D.A."/>
            <person name="Hanada S."/>
            <person name="Tsukatani Y."/>
            <person name="Richardson P."/>
        </authorList>
    </citation>
    <scope>NUCLEOTIDE SEQUENCE [LARGE SCALE GENOMIC DNA]</scope>
    <source>
        <strain evidence="5">DSM 13941 / HLO8</strain>
    </source>
</reference>
<protein>
    <submittedName>
        <fullName evidence="4">Iron (Metal) dependent repressor, DtxR family</fullName>
    </submittedName>
</protein>
<dbReference type="OrthoDB" id="9791355at2"/>
<dbReference type="InterPro" id="IPR036421">
    <property type="entry name" value="Fe_dep_repressor_sf"/>
</dbReference>
<dbReference type="GO" id="GO:0046983">
    <property type="term" value="F:protein dimerization activity"/>
    <property type="evidence" value="ECO:0007669"/>
    <property type="project" value="InterPro"/>
</dbReference>
<dbReference type="Proteomes" id="UP000000263">
    <property type="component" value="Chromosome"/>
</dbReference>
<name>A7NS41_ROSCS</name>
<dbReference type="GO" id="GO:0003700">
    <property type="term" value="F:DNA-binding transcription factor activity"/>
    <property type="evidence" value="ECO:0007669"/>
    <property type="project" value="InterPro"/>
</dbReference>
<dbReference type="EMBL" id="CP000804">
    <property type="protein sequence ID" value="ABU60387.1"/>
    <property type="molecule type" value="Genomic_DNA"/>
</dbReference>
<dbReference type="Pfam" id="PF02742">
    <property type="entry name" value="Fe_dep_repr_C"/>
    <property type="match status" value="1"/>
</dbReference>
<evidence type="ECO:0000259" key="3">
    <source>
        <dbReference type="Pfam" id="PF02742"/>
    </source>
</evidence>
<dbReference type="eggNOG" id="COG1321">
    <property type="taxonomic scope" value="Bacteria"/>
</dbReference>
<dbReference type="GO" id="GO:0046914">
    <property type="term" value="F:transition metal ion binding"/>
    <property type="evidence" value="ECO:0007669"/>
    <property type="project" value="InterPro"/>
</dbReference>
<dbReference type="GO" id="GO:0005737">
    <property type="term" value="C:cytoplasm"/>
    <property type="evidence" value="ECO:0007669"/>
    <property type="project" value="UniProtKB-SubCell"/>
</dbReference>